<dbReference type="AlphaFoldDB" id="A0A0A8L113"/>
<reference evidence="1 2" key="1">
    <citation type="submission" date="2014-03" db="EMBL/GenBank/DDBJ databases">
        <title>The genome of Kluyveromyces dobzhanskii.</title>
        <authorList>
            <person name="Nystedt B."/>
            <person name="Astrom S."/>
        </authorList>
    </citation>
    <scope>NUCLEOTIDE SEQUENCE [LARGE SCALE GENOMIC DNA]</scope>
    <source>
        <strain evidence="1 2">CBS 2104</strain>
    </source>
</reference>
<dbReference type="OrthoDB" id="10350367at2759"/>
<name>A0A0A8L113_9SACH</name>
<keyword evidence="2" id="KW-1185">Reference proteome</keyword>
<dbReference type="EMBL" id="CCBQ010000004">
    <property type="protein sequence ID" value="CDO91894.1"/>
    <property type="molecule type" value="Genomic_DNA"/>
</dbReference>
<sequence length="194" mass="22199">MDEPLPAYSPSLHVAFLAQVQFESSTQRWTPYCLEINSTQLLLRPLIHSHDESLVNRWYSKLHEVEQRQGQPLSQRQLQDSTVTSATHQRDGIVLRTAKGFYLEQQKSRNLVQWDLDPVKKYSLHGCRIGLNTQLTRCLRVKCEQDQFLLRVPDEASVTLLFAKIACAAELAVPLDIKSHDPLPLKLLAWESVA</sequence>
<comment type="caution">
    <text evidence="1">The sequence shown here is derived from an EMBL/GenBank/DDBJ whole genome shotgun (WGS) entry which is preliminary data.</text>
</comment>
<accession>A0A0A8L113</accession>
<evidence type="ECO:0000313" key="1">
    <source>
        <dbReference type="EMBL" id="CDO91894.1"/>
    </source>
</evidence>
<dbReference type="Proteomes" id="UP000031516">
    <property type="component" value="Unassembled WGS sequence"/>
</dbReference>
<evidence type="ECO:0000313" key="2">
    <source>
        <dbReference type="Proteomes" id="UP000031516"/>
    </source>
</evidence>
<organism evidence="1 2">
    <name type="scientific">Kluyveromyces dobzhanskii CBS 2104</name>
    <dbReference type="NCBI Taxonomy" id="1427455"/>
    <lineage>
        <taxon>Eukaryota</taxon>
        <taxon>Fungi</taxon>
        <taxon>Dikarya</taxon>
        <taxon>Ascomycota</taxon>
        <taxon>Saccharomycotina</taxon>
        <taxon>Saccharomycetes</taxon>
        <taxon>Saccharomycetales</taxon>
        <taxon>Saccharomycetaceae</taxon>
        <taxon>Kluyveromyces</taxon>
    </lineage>
</organism>
<dbReference type="PANTHER" id="PTHR37283:SF1">
    <property type="entry name" value="PH DOMAIN-CONTAINING PROTEIN YHR131C"/>
    <property type="match status" value="1"/>
</dbReference>
<gene>
    <name evidence="1" type="ORF">KLDO_g225</name>
</gene>
<dbReference type="PANTHER" id="PTHR37283">
    <property type="entry name" value="PH DOMAIN-CONTAINING PROTEIN YHR131C"/>
    <property type="match status" value="1"/>
</dbReference>
<protein>
    <submittedName>
        <fullName evidence="1">WGS project CCBQ000000000 data, contig 00107</fullName>
    </submittedName>
</protein>
<proteinExistence type="predicted"/>